<evidence type="ECO:0000313" key="2">
    <source>
        <dbReference type="Proteomes" id="UP000292547"/>
    </source>
</evidence>
<dbReference type="OrthoDB" id="9998180at2"/>
<dbReference type="STRING" id="73044.GCA_000725795_04843"/>
<dbReference type="RefSeq" id="WP_031182954.1">
    <property type="nucleotide sequence ID" value="NZ_CP032230.1"/>
</dbReference>
<evidence type="ECO:0000313" key="1">
    <source>
        <dbReference type="EMBL" id="QBJ94460.1"/>
    </source>
</evidence>
<reference evidence="1 2" key="1">
    <citation type="submission" date="2018-08" db="EMBL/GenBank/DDBJ databases">
        <title>The complete genome sequence of Streptomyces seoulensis, a pioneer strain for nickel superoxide dismutase discovery.</title>
        <authorList>
            <person name="Shin J."/>
            <person name="Lee J.-S."/>
            <person name="Lee E.-J."/>
            <person name="Youn H.-D."/>
        </authorList>
    </citation>
    <scope>NUCLEOTIDE SEQUENCE [LARGE SCALE GENOMIC DNA]</scope>
    <source>
        <strain evidence="1 2">KCTC 9819</strain>
        <plasmid evidence="1 2">unnamed</plasmid>
    </source>
</reference>
<dbReference type="GeneID" id="300102987"/>
<protein>
    <submittedName>
        <fullName evidence="1">Uncharacterized protein</fullName>
    </submittedName>
</protein>
<geneLocation type="plasmid" evidence="1">
    <name>unnamed</name>
</geneLocation>
<accession>A0A4P6U3E1</accession>
<name>A0A4P6U3E1_STRSO</name>
<sequence length="181" mass="20209">MTATPPTTQAIEGRRVTLNYTNNPKTHPGVITRTETTTNGVLLTLVRLDGHRSSIAIPADHDGLRYLNEVGPIPDLPMGRFQPSTRHPAMDWEYDGVIVLEFEDGDIAAITGDRIKAVAAVATYLRERHDLDETAIGKELVELKLKEVVFEWEPEGAECAWLMQWADRDPEALPVHYLPSL</sequence>
<gene>
    <name evidence="1" type="ORF">D0Z67_29260</name>
</gene>
<dbReference type="Proteomes" id="UP000292547">
    <property type="component" value="Plasmid unnamed"/>
</dbReference>
<dbReference type="AlphaFoldDB" id="A0A4P6U3E1"/>
<dbReference type="KEGG" id="sseo:D0Z67_29260"/>
<keyword evidence="2" id="KW-1185">Reference proteome</keyword>
<organism evidence="1 2">
    <name type="scientific">Streptomyces seoulensis</name>
    <dbReference type="NCBI Taxonomy" id="73044"/>
    <lineage>
        <taxon>Bacteria</taxon>
        <taxon>Bacillati</taxon>
        <taxon>Actinomycetota</taxon>
        <taxon>Actinomycetes</taxon>
        <taxon>Kitasatosporales</taxon>
        <taxon>Streptomycetaceae</taxon>
        <taxon>Streptomyces</taxon>
    </lineage>
</organism>
<proteinExistence type="predicted"/>
<dbReference type="EMBL" id="CP032230">
    <property type="protein sequence ID" value="QBJ94460.1"/>
    <property type="molecule type" value="Genomic_DNA"/>
</dbReference>
<keyword evidence="1" id="KW-0614">Plasmid</keyword>